<keyword evidence="1" id="KW-1133">Transmembrane helix</keyword>
<dbReference type="Proteomes" id="UP000306007">
    <property type="component" value="Chromosome"/>
</dbReference>
<dbReference type="AlphaFoldDB" id="A0A4Y5SMJ0"/>
<feature type="transmembrane region" description="Helical" evidence="1">
    <location>
        <begin position="136"/>
        <end position="157"/>
    </location>
</feature>
<accession>A0A4Y5SMJ0</accession>
<evidence type="ECO:0000313" key="3">
    <source>
        <dbReference type="Proteomes" id="UP000306007"/>
    </source>
</evidence>
<organism evidence="2 3">
    <name type="scientific">Thermococcus indicus</name>
    <dbReference type="NCBI Taxonomy" id="2586643"/>
    <lineage>
        <taxon>Archaea</taxon>
        <taxon>Methanobacteriati</taxon>
        <taxon>Methanobacteriota</taxon>
        <taxon>Thermococci</taxon>
        <taxon>Thermococcales</taxon>
        <taxon>Thermococcaceae</taxon>
        <taxon>Thermococcus</taxon>
    </lineage>
</organism>
<protein>
    <submittedName>
        <fullName evidence="2">Uncharacterized protein</fullName>
    </submittedName>
</protein>
<evidence type="ECO:0000313" key="2">
    <source>
        <dbReference type="EMBL" id="QDA32113.1"/>
    </source>
</evidence>
<proteinExistence type="predicted"/>
<feature type="transmembrane region" description="Helical" evidence="1">
    <location>
        <begin position="163"/>
        <end position="183"/>
    </location>
</feature>
<dbReference type="KEGG" id="tic:FH039_11600"/>
<reference evidence="2 3" key="1">
    <citation type="submission" date="2019-06" db="EMBL/GenBank/DDBJ databases">
        <title>Thermococcus indicus sp. nov., a Fe(III)-reducing hyperthermophilic archaeon isolated from the Onnuri vent field of the Central Indian Ocean ridge.</title>
        <authorList>
            <person name="Lim J.K."/>
            <person name="Kim Y.J."/>
            <person name="Kwon K.K."/>
        </authorList>
    </citation>
    <scope>NUCLEOTIDE SEQUENCE [LARGE SCALE GENOMIC DNA]</scope>
    <source>
        <strain evidence="2 3">IOH1</strain>
    </source>
</reference>
<keyword evidence="3" id="KW-1185">Reference proteome</keyword>
<dbReference type="GeneID" id="40475838"/>
<sequence length="293" mass="31471">MSLTPAKFAVVLPAAALTALAYSSVSGVSGYALPAALAAILLGVFLSSGSASRAVSLSMTLYAVPYTIGASQFLPVAFPEAYRNLGEAILASPYFSSVLPIFALVALGITADYVETAEEWEGVLNELGGQEVGKRTLLYGLLFLLGAFILSLAVFWAGGRLGISAAGPLLPLILITVGLVVAYSSIESGDHRRVIVAVETPPFNGSVVIQTPKRTLTLPVSRSMGFEWETVRLEAETGERPRRVLLRTGEREEVLSPLIESVDQGTLFLLYRVEKEKVNIDRRPYSSQVRTYE</sequence>
<dbReference type="OrthoDB" id="102004at2157"/>
<evidence type="ECO:0000256" key="1">
    <source>
        <dbReference type="SAM" id="Phobius"/>
    </source>
</evidence>
<feature type="transmembrane region" description="Helical" evidence="1">
    <location>
        <begin position="31"/>
        <end position="47"/>
    </location>
</feature>
<feature type="transmembrane region" description="Helical" evidence="1">
    <location>
        <begin position="94"/>
        <end position="115"/>
    </location>
</feature>
<dbReference type="EMBL" id="CP040846">
    <property type="protein sequence ID" value="QDA32113.1"/>
    <property type="molecule type" value="Genomic_DNA"/>
</dbReference>
<keyword evidence="1" id="KW-0812">Transmembrane</keyword>
<gene>
    <name evidence="2" type="ORF">FH039_11600</name>
</gene>
<keyword evidence="1" id="KW-0472">Membrane</keyword>
<feature type="transmembrane region" description="Helical" evidence="1">
    <location>
        <begin position="54"/>
        <end position="74"/>
    </location>
</feature>
<name>A0A4Y5SMJ0_9EURY</name>
<dbReference type="RefSeq" id="WP_139681435.1">
    <property type="nucleotide sequence ID" value="NZ_CP040846.1"/>
</dbReference>